<dbReference type="Proteomes" id="UP001501011">
    <property type="component" value="Unassembled WGS sequence"/>
</dbReference>
<proteinExistence type="predicted"/>
<evidence type="ECO:0000313" key="3">
    <source>
        <dbReference type="Proteomes" id="UP001501011"/>
    </source>
</evidence>
<dbReference type="InterPro" id="IPR012338">
    <property type="entry name" value="Beta-lactam/transpept-like"/>
</dbReference>
<gene>
    <name evidence="2" type="ORF">GCM10023151_11110</name>
</gene>
<accession>A0ABP8IJS1</accession>
<dbReference type="EMBL" id="BAABFV010000001">
    <property type="protein sequence ID" value="GAA4359855.1"/>
    <property type="molecule type" value="Genomic_DNA"/>
</dbReference>
<name>A0ABP8IJS1_9GAMM</name>
<sequence length="561" mass="62581">MRRLTMNLPKRLTQTVALFVLGFTSYFSAYSVAADESPVKAASSEEVASKLDPYFMALAEGNRLIATVALYKGDKQVYQSTLVPQGETTQLVEKELKYKIGSITKTFTAALIYQLVEAGDLSLETTLETYFPNIANADKITIKQMLNHHSGLYNYTDEPAFLSYHRSPQEKEFLIKKIESFEPNFEPGEKAAYSNSNYLLLGYIAEKVTGKPFEKLLKERVYQPLGMENTLLGQAINSENDEVFSYGWSGEQWEETPQWDMSVAYSAGALVSTAEDLKTFIRGLFQGKLIQQASLEQMIALSNGFGSGIFSTTYQLGDKKLQGYWHNGGIESFISHLAYYPEKDITVVVLTNGMNYDIRQLYETMLDAYFGQDVVVPEFGQAVELKQSVMLPLAGDYKSETHPLDITISVVGNTLYGQATGQGGFPLTALDENTFEFAKAGIEIRFDRENAQFEIKQGGRADIFIKVDDEGGQSVETLVVPVETLQQYVGLYQSDDFPLDIEVMLKGESLYAQATGQSAFPLTPISKKKFAFKLADIVIEFDVENGQLTITQRGVPHILMK</sequence>
<dbReference type="Pfam" id="PF00144">
    <property type="entry name" value="Beta-lactamase"/>
    <property type="match status" value="1"/>
</dbReference>
<comment type="caution">
    <text evidence="2">The sequence shown here is derived from an EMBL/GenBank/DDBJ whole genome shotgun (WGS) entry which is preliminary data.</text>
</comment>
<keyword evidence="3" id="KW-1185">Reference proteome</keyword>
<dbReference type="PANTHER" id="PTHR46825:SF7">
    <property type="entry name" value="D-ALANYL-D-ALANINE CARBOXYPEPTIDASE"/>
    <property type="match status" value="1"/>
</dbReference>
<dbReference type="PANTHER" id="PTHR46825">
    <property type="entry name" value="D-ALANYL-D-ALANINE-CARBOXYPEPTIDASE/ENDOPEPTIDASE AMPH"/>
    <property type="match status" value="1"/>
</dbReference>
<dbReference type="Gene3D" id="3.40.710.10">
    <property type="entry name" value="DD-peptidase/beta-lactamase superfamily"/>
    <property type="match status" value="1"/>
</dbReference>
<dbReference type="SUPFAM" id="SSF56601">
    <property type="entry name" value="beta-lactamase/transpeptidase-like"/>
    <property type="match status" value="1"/>
</dbReference>
<evidence type="ECO:0000313" key="2">
    <source>
        <dbReference type="EMBL" id="GAA4359855.1"/>
    </source>
</evidence>
<dbReference type="InterPro" id="IPR050491">
    <property type="entry name" value="AmpC-like"/>
</dbReference>
<evidence type="ECO:0000259" key="1">
    <source>
        <dbReference type="Pfam" id="PF00144"/>
    </source>
</evidence>
<reference evidence="3" key="1">
    <citation type="journal article" date="2019" name="Int. J. Syst. Evol. Microbiol.">
        <title>The Global Catalogue of Microorganisms (GCM) 10K type strain sequencing project: providing services to taxonomists for standard genome sequencing and annotation.</title>
        <authorList>
            <consortium name="The Broad Institute Genomics Platform"/>
            <consortium name="The Broad Institute Genome Sequencing Center for Infectious Disease"/>
            <person name="Wu L."/>
            <person name="Ma J."/>
        </authorList>
    </citation>
    <scope>NUCLEOTIDE SEQUENCE [LARGE SCALE GENOMIC DNA]</scope>
    <source>
        <strain evidence="3">JCM 17728</strain>
    </source>
</reference>
<protein>
    <recommendedName>
        <fullName evidence="1">Beta-lactamase-related domain-containing protein</fullName>
    </recommendedName>
</protein>
<dbReference type="RefSeq" id="WP_345292211.1">
    <property type="nucleotide sequence ID" value="NZ_BAABFV010000001.1"/>
</dbReference>
<dbReference type="InterPro" id="IPR001466">
    <property type="entry name" value="Beta-lactam-related"/>
</dbReference>
<organism evidence="2 3">
    <name type="scientific">Kangiella marina</name>
    <dbReference type="NCBI Taxonomy" id="1079178"/>
    <lineage>
        <taxon>Bacteria</taxon>
        <taxon>Pseudomonadati</taxon>
        <taxon>Pseudomonadota</taxon>
        <taxon>Gammaproteobacteria</taxon>
        <taxon>Kangiellales</taxon>
        <taxon>Kangiellaceae</taxon>
        <taxon>Kangiella</taxon>
    </lineage>
</organism>
<feature type="domain" description="Beta-lactamase-related" evidence="1">
    <location>
        <begin position="60"/>
        <end position="356"/>
    </location>
</feature>